<feature type="region of interest" description="Disordered" evidence="9">
    <location>
        <begin position="454"/>
        <end position="500"/>
    </location>
</feature>
<feature type="domain" description="Protein kinase" evidence="10">
    <location>
        <begin position="218"/>
        <end position="432"/>
    </location>
</feature>
<dbReference type="SMART" id="SM00220">
    <property type="entry name" value="S_TKc"/>
    <property type="match status" value="1"/>
</dbReference>
<dbReference type="GO" id="GO:0005524">
    <property type="term" value="F:ATP binding"/>
    <property type="evidence" value="ECO:0007669"/>
    <property type="project" value="UniProtKB-KW"/>
</dbReference>
<evidence type="ECO:0000256" key="7">
    <source>
        <dbReference type="ARBA" id="ARBA00047899"/>
    </source>
</evidence>
<evidence type="ECO:0000256" key="4">
    <source>
        <dbReference type="ARBA" id="ARBA00022741"/>
    </source>
</evidence>
<comment type="catalytic activity">
    <reaction evidence="7">
        <text>L-threonyl-[protein] + ATP = O-phospho-L-threonyl-[protein] + ADP + H(+)</text>
        <dbReference type="Rhea" id="RHEA:46608"/>
        <dbReference type="Rhea" id="RHEA-COMP:11060"/>
        <dbReference type="Rhea" id="RHEA-COMP:11605"/>
        <dbReference type="ChEBI" id="CHEBI:15378"/>
        <dbReference type="ChEBI" id="CHEBI:30013"/>
        <dbReference type="ChEBI" id="CHEBI:30616"/>
        <dbReference type="ChEBI" id="CHEBI:61977"/>
        <dbReference type="ChEBI" id="CHEBI:456216"/>
        <dbReference type="EC" id="2.7.11.1"/>
    </reaction>
</comment>
<proteinExistence type="predicted"/>
<evidence type="ECO:0000313" key="12">
    <source>
        <dbReference type="Proteomes" id="UP000838412"/>
    </source>
</evidence>
<evidence type="ECO:0000256" key="6">
    <source>
        <dbReference type="ARBA" id="ARBA00022840"/>
    </source>
</evidence>
<dbReference type="OrthoDB" id="1668230at2759"/>
<evidence type="ECO:0000256" key="1">
    <source>
        <dbReference type="ARBA" id="ARBA00012513"/>
    </source>
</evidence>
<dbReference type="EMBL" id="OV696687">
    <property type="protein sequence ID" value="CAH1252719.1"/>
    <property type="molecule type" value="Genomic_DNA"/>
</dbReference>
<evidence type="ECO:0000256" key="8">
    <source>
        <dbReference type="ARBA" id="ARBA00048679"/>
    </source>
</evidence>
<evidence type="ECO:0000256" key="3">
    <source>
        <dbReference type="ARBA" id="ARBA00022679"/>
    </source>
</evidence>
<comment type="catalytic activity">
    <reaction evidence="8">
        <text>L-seryl-[protein] + ATP = O-phospho-L-seryl-[protein] + ADP + H(+)</text>
        <dbReference type="Rhea" id="RHEA:17989"/>
        <dbReference type="Rhea" id="RHEA-COMP:9863"/>
        <dbReference type="Rhea" id="RHEA-COMP:11604"/>
        <dbReference type="ChEBI" id="CHEBI:15378"/>
        <dbReference type="ChEBI" id="CHEBI:29999"/>
        <dbReference type="ChEBI" id="CHEBI:30616"/>
        <dbReference type="ChEBI" id="CHEBI:83421"/>
        <dbReference type="ChEBI" id="CHEBI:456216"/>
        <dbReference type="EC" id="2.7.11.1"/>
    </reaction>
</comment>
<dbReference type="Proteomes" id="UP000838412">
    <property type="component" value="Chromosome 2"/>
</dbReference>
<protein>
    <recommendedName>
        <fullName evidence="1">non-specific serine/threonine protein kinase</fullName>
        <ecNumber evidence="1">2.7.11.1</ecNumber>
    </recommendedName>
</protein>
<dbReference type="InterPro" id="IPR000719">
    <property type="entry name" value="Prot_kinase_dom"/>
</dbReference>
<dbReference type="Gene3D" id="1.10.510.10">
    <property type="entry name" value="Transferase(Phosphotransferase) domain 1"/>
    <property type="match status" value="1"/>
</dbReference>
<dbReference type="EC" id="2.7.11.1" evidence="1"/>
<sequence>MATKDDNDTPSYRRVKDSGLGSSAAQHVENLDLEELPFPIESEADNGGSQSMLQESYVRELWRLEGKKASKLTIKGIDERSTSVSVSECTFETSTQAYSHGKEVPTDILENVRSKGERKSDKVGEIYFTLADHLQEFEEAKDCYLLPIENGLLISPKKIIRVTDSDHISDSIVRVEQGPRRGKVFMEVEDEEVALEATVSKDRGIAYRPGYQEEGGNFLVLSEIGDGNEATVYKAMDVRTVDHFAVKRMEISKQMRQWKDPLSGFLKLAGCEQTCRAYGVIVDEADKYVYFLMELLEGTTLMALLGDQTAPIEIPFAVNYTIDILKGLQYIHSKGMVHADINGVNIMIIGPKLAKRAIIIDTTGAREASSPKSLGYLWDIENAIKLLNSMLRNDDSDSSPPPWEASDEDQDTYDKGTIDKLQRLLKNKSRYIVSMSTKSNKIGTLLQDLQEISEELEDSRPPSDSPGSLEDGATLTTMSRSTAKVEQEPQEGTLGSQEEFKKLQDDFKRVNIFKDELKEKNKNLKDERDTFKVMHEKDEQEKKDLKDQHERDEQEKRDLKDRLKALEAEMKKMQDRAKKEEDPRPEE</sequence>
<keyword evidence="4" id="KW-0547">Nucleotide-binding</keyword>
<dbReference type="InterPro" id="IPR011009">
    <property type="entry name" value="Kinase-like_dom_sf"/>
</dbReference>
<dbReference type="Pfam" id="PF00069">
    <property type="entry name" value="Pkinase"/>
    <property type="match status" value="1"/>
</dbReference>
<dbReference type="PANTHER" id="PTHR24361">
    <property type="entry name" value="MITOGEN-ACTIVATED KINASE KINASE KINASE"/>
    <property type="match status" value="1"/>
</dbReference>
<feature type="region of interest" description="Disordered" evidence="9">
    <location>
        <begin position="391"/>
        <end position="415"/>
    </location>
</feature>
<evidence type="ECO:0000313" key="11">
    <source>
        <dbReference type="EMBL" id="CAH1252719.1"/>
    </source>
</evidence>
<keyword evidence="5" id="KW-0418">Kinase</keyword>
<evidence type="ECO:0000256" key="5">
    <source>
        <dbReference type="ARBA" id="ARBA00022777"/>
    </source>
</evidence>
<name>A0A8J9ZE23_BRALA</name>
<dbReference type="InterPro" id="IPR053235">
    <property type="entry name" value="Ser_Thr_kinase"/>
</dbReference>
<gene>
    <name evidence="11" type="primary">TAOK1</name>
    <name evidence="11" type="ORF">BLAG_LOCUS12726</name>
</gene>
<accession>A0A8J9ZE23</accession>
<keyword evidence="3" id="KW-0808">Transferase</keyword>
<dbReference type="CDD" id="cd00180">
    <property type="entry name" value="PKc"/>
    <property type="match status" value="1"/>
</dbReference>
<feature type="compositionally biased region" description="Polar residues" evidence="9">
    <location>
        <begin position="474"/>
        <end position="484"/>
    </location>
</feature>
<dbReference type="GO" id="GO:0005737">
    <property type="term" value="C:cytoplasm"/>
    <property type="evidence" value="ECO:0007669"/>
    <property type="project" value="TreeGrafter"/>
</dbReference>
<feature type="region of interest" description="Disordered" evidence="9">
    <location>
        <begin position="518"/>
        <end position="587"/>
    </location>
</feature>
<dbReference type="PANTHER" id="PTHR24361:SF433">
    <property type="entry name" value="PROTEIN KINASE DOMAIN-CONTAINING PROTEIN"/>
    <property type="match status" value="1"/>
</dbReference>
<keyword evidence="12" id="KW-1185">Reference proteome</keyword>
<dbReference type="AlphaFoldDB" id="A0A8J9ZE23"/>
<evidence type="ECO:0000256" key="9">
    <source>
        <dbReference type="SAM" id="MobiDB-lite"/>
    </source>
</evidence>
<dbReference type="SUPFAM" id="SSF56112">
    <property type="entry name" value="Protein kinase-like (PK-like)"/>
    <property type="match status" value="1"/>
</dbReference>
<feature type="region of interest" description="Disordered" evidence="9">
    <location>
        <begin position="1"/>
        <end position="51"/>
    </location>
</feature>
<dbReference type="GO" id="GO:0004674">
    <property type="term" value="F:protein serine/threonine kinase activity"/>
    <property type="evidence" value="ECO:0007669"/>
    <property type="project" value="UniProtKB-KW"/>
</dbReference>
<keyword evidence="6" id="KW-0067">ATP-binding</keyword>
<reference evidence="11" key="1">
    <citation type="submission" date="2022-01" db="EMBL/GenBank/DDBJ databases">
        <authorList>
            <person name="Braso-Vives M."/>
        </authorList>
    </citation>
    <scope>NUCLEOTIDE SEQUENCE</scope>
</reference>
<keyword evidence="2" id="KW-0723">Serine/threonine-protein kinase</keyword>
<evidence type="ECO:0000259" key="10">
    <source>
        <dbReference type="SMART" id="SM00220"/>
    </source>
</evidence>
<organism evidence="11 12">
    <name type="scientific">Branchiostoma lanceolatum</name>
    <name type="common">Common lancelet</name>
    <name type="synonym">Amphioxus lanceolatum</name>
    <dbReference type="NCBI Taxonomy" id="7740"/>
    <lineage>
        <taxon>Eukaryota</taxon>
        <taxon>Metazoa</taxon>
        <taxon>Chordata</taxon>
        <taxon>Cephalochordata</taxon>
        <taxon>Leptocardii</taxon>
        <taxon>Amphioxiformes</taxon>
        <taxon>Branchiostomatidae</taxon>
        <taxon>Branchiostoma</taxon>
    </lineage>
</organism>
<evidence type="ECO:0000256" key="2">
    <source>
        <dbReference type="ARBA" id="ARBA00022527"/>
    </source>
</evidence>